<feature type="region of interest" description="Disordered" evidence="1">
    <location>
        <begin position="68"/>
        <end position="104"/>
    </location>
</feature>
<dbReference type="EMBL" id="JAURVH010001514">
    <property type="protein sequence ID" value="KAK5933435.1"/>
    <property type="molecule type" value="Genomic_DNA"/>
</dbReference>
<protein>
    <submittedName>
        <fullName evidence="2">Uncharacterized protein</fullName>
    </submittedName>
</protein>
<name>A0AAN8E8H4_CHAGU</name>
<evidence type="ECO:0000313" key="2">
    <source>
        <dbReference type="EMBL" id="KAK5933435.1"/>
    </source>
</evidence>
<accession>A0AAN8E8H4</accession>
<evidence type="ECO:0000313" key="3">
    <source>
        <dbReference type="Proteomes" id="UP001331515"/>
    </source>
</evidence>
<dbReference type="AlphaFoldDB" id="A0AAN8E8H4"/>
<gene>
    <name evidence="2" type="ORF">CgunFtcFv8_013918</name>
</gene>
<sequence length="139" mass="15226">MNVLNLQDVCLYPEAKWILQQTQTHVLPSSLSGEACSLFSPTHLPLQKECEEPYGCCVSESLGDEEEQRCANSEPNVSSVWHKERRAGSSSSSSSSGAQCCQSQPQSYNSAALPQEDTLSLLLPSIQLTQSTFTVTYLH</sequence>
<evidence type="ECO:0000256" key="1">
    <source>
        <dbReference type="SAM" id="MobiDB-lite"/>
    </source>
</evidence>
<feature type="compositionally biased region" description="Polar residues" evidence="1">
    <location>
        <begin position="70"/>
        <end position="79"/>
    </location>
</feature>
<organism evidence="2 3">
    <name type="scientific">Champsocephalus gunnari</name>
    <name type="common">Mackerel icefish</name>
    <dbReference type="NCBI Taxonomy" id="52237"/>
    <lineage>
        <taxon>Eukaryota</taxon>
        <taxon>Metazoa</taxon>
        <taxon>Chordata</taxon>
        <taxon>Craniata</taxon>
        <taxon>Vertebrata</taxon>
        <taxon>Euteleostomi</taxon>
        <taxon>Actinopterygii</taxon>
        <taxon>Neopterygii</taxon>
        <taxon>Teleostei</taxon>
        <taxon>Neoteleostei</taxon>
        <taxon>Acanthomorphata</taxon>
        <taxon>Eupercaria</taxon>
        <taxon>Perciformes</taxon>
        <taxon>Notothenioidei</taxon>
        <taxon>Channichthyidae</taxon>
        <taxon>Champsocephalus</taxon>
    </lineage>
</organism>
<dbReference type="Proteomes" id="UP001331515">
    <property type="component" value="Unassembled WGS sequence"/>
</dbReference>
<feature type="compositionally biased region" description="Low complexity" evidence="1">
    <location>
        <begin position="88"/>
        <end position="104"/>
    </location>
</feature>
<proteinExistence type="predicted"/>
<reference evidence="2 3" key="1">
    <citation type="journal article" date="2023" name="Mol. Biol. Evol.">
        <title>Genomics of Secondarily Temperate Adaptation in the Only Non-Antarctic Icefish.</title>
        <authorList>
            <person name="Rivera-Colon A.G."/>
            <person name="Rayamajhi N."/>
            <person name="Minhas B.F."/>
            <person name="Madrigal G."/>
            <person name="Bilyk K.T."/>
            <person name="Yoon V."/>
            <person name="Hune M."/>
            <person name="Gregory S."/>
            <person name="Cheng C.H.C."/>
            <person name="Catchen J.M."/>
        </authorList>
    </citation>
    <scope>NUCLEOTIDE SEQUENCE [LARGE SCALE GENOMIC DNA]</scope>
    <source>
        <tissue evidence="2">White muscle</tissue>
    </source>
</reference>
<comment type="caution">
    <text evidence="2">The sequence shown here is derived from an EMBL/GenBank/DDBJ whole genome shotgun (WGS) entry which is preliminary data.</text>
</comment>
<keyword evidence="3" id="KW-1185">Reference proteome</keyword>